<dbReference type="EMBL" id="VYQB01000007">
    <property type="protein sequence ID" value="KAA9016889.1"/>
    <property type="molecule type" value="Genomic_DNA"/>
</dbReference>
<evidence type="ECO:0000313" key="1">
    <source>
        <dbReference type="EMBL" id="KAA9016889.1"/>
    </source>
</evidence>
<dbReference type="AlphaFoldDB" id="A0A5J5I3Y1"/>
<gene>
    <name evidence="2" type="ORF">F4U95_11675</name>
    <name evidence="1" type="ORF">F4U96_11730</name>
</gene>
<evidence type="ECO:0000313" key="4">
    <source>
        <dbReference type="Proteomes" id="UP000326364"/>
    </source>
</evidence>
<evidence type="ECO:0000313" key="2">
    <source>
        <dbReference type="EMBL" id="KAA9029868.1"/>
    </source>
</evidence>
<reference evidence="3 4" key="1">
    <citation type="submission" date="2019-09" db="EMBL/GenBank/DDBJ databases">
        <authorList>
            <person name="Feng G."/>
        </authorList>
    </citation>
    <scope>NUCLEOTIDE SEQUENCE [LARGE SCALE GENOMIC DNA]</scope>
    <source>
        <strain evidence="2 3">KACC 19283</strain>
        <strain evidence="1 4">KACC 19284</strain>
    </source>
</reference>
<organism evidence="2 3">
    <name type="scientific">Sphingobium limneticum</name>
    <dbReference type="NCBI Taxonomy" id="1007511"/>
    <lineage>
        <taxon>Bacteria</taxon>
        <taxon>Pseudomonadati</taxon>
        <taxon>Pseudomonadota</taxon>
        <taxon>Alphaproteobacteria</taxon>
        <taxon>Sphingomonadales</taxon>
        <taxon>Sphingomonadaceae</taxon>
        <taxon>Sphingobium</taxon>
    </lineage>
</organism>
<keyword evidence="4" id="KW-1185">Reference proteome</keyword>
<dbReference type="Proteomes" id="UP000325933">
    <property type="component" value="Unassembled WGS sequence"/>
</dbReference>
<evidence type="ECO:0000313" key="3">
    <source>
        <dbReference type="Proteomes" id="UP000325933"/>
    </source>
</evidence>
<dbReference type="EMBL" id="VYQA01000007">
    <property type="protein sequence ID" value="KAA9029868.1"/>
    <property type="molecule type" value="Genomic_DNA"/>
</dbReference>
<name>A0A5J5I3Y1_9SPHN</name>
<proteinExistence type="predicted"/>
<dbReference type="Proteomes" id="UP000326364">
    <property type="component" value="Unassembled WGS sequence"/>
</dbReference>
<comment type="caution">
    <text evidence="2">The sequence shown here is derived from an EMBL/GenBank/DDBJ whole genome shotgun (WGS) entry which is preliminary data.</text>
</comment>
<dbReference type="RefSeq" id="WP_150425798.1">
    <property type="nucleotide sequence ID" value="NZ_VYQA01000007.1"/>
</dbReference>
<sequence>MTFDPNDLTTADIDALWARDPDRRGPVLITLGLDIEELPLCAFCPMARWYVQDDAVYAFCKEYRDIKYTGTGKGVSYCDAYVIAINDPAREA</sequence>
<accession>A0A5J5I3Y1</accession>
<protein>
    <submittedName>
        <fullName evidence="2">Uncharacterized protein</fullName>
    </submittedName>
</protein>